<evidence type="ECO:0000313" key="8">
    <source>
        <dbReference type="Proteomes" id="UP001174694"/>
    </source>
</evidence>
<evidence type="ECO:0000313" key="7">
    <source>
        <dbReference type="EMBL" id="KAJ9143859.1"/>
    </source>
</evidence>
<dbReference type="GO" id="GO:0003747">
    <property type="term" value="F:translation release factor activity"/>
    <property type="evidence" value="ECO:0007669"/>
    <property type="project" value="InterPro"/>
</dbReference>
<dbReference type="PANTHER" id="PTHR46203">
    <property type="entry name" value="PROBABLE PEPTIDE CHAIN RELEASE FACTOR C12ORF65"/>
    <property type="match status" value="1"/>
</dbReference>
<evidence type="ECO:0000256" key="1">
    <source>
        <dbReference type="ARBA" id="ARBA00004173"/>
    </source>
</evidence>
<dbReference type="PANTHER" id="PTHR46203:SF1">
    <property type="entry name" value="MITOCHONDRIAL TRANSLATION RELEASE FACTOR IN RESCUE"/>
    <property type="match status" value="1"/>
</dbReference>
<name>A0AA38RQ28_9PEZI</name>
<protein>
    <recommendedName>
        <fullName evidence="6">Prokaryotic-type class I peptide chain release factors domain-containing protein</fullName>
    </recommendedName>
</protein>
<evidence type="ECO:0000256" key="2">
    <source>
        <dbReference type="ARBA" id="ARBA00010835"/>
    </source>
</evidence>
<dbReference type="FunFam" id="3.30.160.20:FF:000065">
    <property type="entry name" value="Peptidyl-tRNA hydrolase domain protein"/>
    <property type="match status" value="1"/>
</dbReference>
<comment type="caution">
    <text evidence="7">The sequence shown here is derived from an EMBL/GenBank/DDBJ whole genome shotgun (WGS) entry which is preliminary data.</text>
</comment>
<dbReference type="EMBL" id="JANBVO010000018">
    <property type="protein sequence ID" value="KAJ9143859.1"/>
    <property type="molecule type" value="Genomic_DNA"/>
</dbReference>
<feature type="compositionally biased region" description="Acidic residues" evidence="5">
    <location>
        <begin position="151"/>
        <end position="166"/>
    </location>
</feature>
<proteinExistence type="inferred from homology"/>
<dbReference type="InterPro" id="IPR000352">
    <property type="entry name" value="Pep_chain_release_fac_I"/>
</dbReference>
<reference evidence="7" key="1">
    <citation type="submission" date="2022-07" db="EMBL/GenBank/DDBJ databases">
        <title>Fungi with potential for degradation of polypropylene.</title>
        <authorList>
            <person name="Gostincar C."/>
        </authorList>
    </citation>
    <scope>NUCLEOTIDE SEQUENCE</scope>
    <source>
        <strain evidence="7">EXF-13308</strain>
    </source>
</reference>
<sequence length="190" mass="20847">MLQTPRLLSARHGPPLFRLPRAALLRGGAAYPFTTSVARSKKVQYPPRPKPPPEEEILESFLKGSGPGGQKINKTNSAVQLKHVPTGIVVKCQETRSREQNRKIARDLLATRLDDQLNGENSRSAIVARINARKKASAAKKTRRKYRKLEEEEGEDPGTDEGEIDELAPGAQDSAPDGTKPQRHEQTGGA</sequence>
<accession>A0AA38RQ28</accession>
<comment type="subcellular location">
    <subcellularLocation>
        <location evidence="1">Mitochondrion</location>
    </subcellularLocation>
</comment>
<feature type="compositionally biased region" description="Basic and acidic residues" evidence="5">
    <location>
        <begin position="180"/>
        <end position="190"/>
    </location>
</feature>
<dbReference type="AlphaFoldDB" id="A0AA38RQ28"/>
<dbReference type="GO" id="GO:0005739">
    <property type="term" value="C:mitochondrion"/>
    <property type="evidence" value="ECO:0007669"/>
    <property type="project" value="UniProtKB-SubCell"/>
</dbReference>
<dbReference type="SUPFAM" id="SSF75620">
    <property type="entry name" value="Release factor"/>
    <property type="match status" value="1"/>
</dbReference>
<keyword evidence="4" id="KW-0496">Mitochondrion</keyword>
<organism evidence="7 8">
    <name type="scientific">Pleurostoma richardsiae</name>
    <dbReference type="NCBI Taxonomy" id="41990"/>
    <lineage>
        <taxon>Eukaryota</taxon>
        <taxon>Fungi</taxon>
        <taxon>Dikarya</taxon>
        <taxon>Ascomycota</taxon>
        <taxon>Pezizomycotina</taxon>
        <taxon>Sordariomycetes</taxon>
        <taxon>Sordariomycetidae</taxon>
        <taxon>Calosphaeriales</taxon>
        <taxon>Pleurostomataceae</taxon>
        <taxon>Pleurostoma</taxon>
    </lineage>
</organism>
<evidence type="ECO:0000256" key="5">
    <source>
        <dbReference type="SAM" id="MobiDB-lite"/>
    </source>
</evidence>
<dbReference type="Proteomes" id="UP001174694">
    <property type="component" value="Unassembled WGS sequence"/>
</dbReference>
<dbReference type="GO" id="GO:0032543">
    <property type="term" value="P:mitochondrial translation"/>
    <property type="evidence" value="ECO:0007669"/>
    <property type="project" value="UniProtKB-ARBA"/>
</dbReference>
<comment type="similarity">
    <text evidence="2">Belongs to the prokaryotic/mitochondrial release factor family.</text>
</comment>
<dbReference type="Pfam" id="PF00472">
    <property type="entry name" value="RF-1"/>
    <property type="match status" value="1"/>
</dbReference>
<evidence type="ECO:0000256" key="4">
    <source>
        <dbReference type="ARBA" id="ARBA00023128"/>
    </source>
</evidence>
<dbReference type="InterPro" id="IPR052405">
    <property type="entry name" value="Mito_Transl_Release_Factor"/>
</dbReference>
<feature type="domain" description="Prokaryotic-type class I peptide chain release factors" evidence="6">
    <location>
        <begin position="54"/>
        <end position="151"/>
    </location>
</feature>
<keyword evidence="3" id="KW-0809">Transit peptide</keyword>
<dbReference type="Gene3D" id="3.30.160.20">
    <property type="match status" value="1"/>
</dbReference>
<evidence type="ECO:0000259" key="6">
    <source>
        <dbReference type="Pfam" id="PF00472"/>
    </source>
</evidence>
<feature type="compositionally biased region" description="Basic residues" evidence="5">
    <location>
        <begin position="132"/>
        <end position="147"/>
    </location>
</feature>
<keyword evidence="8" id="KW-1185">Reference proteome</keyword>
<dbReference type="InterPro" id="IPR045853">
    <property type="entry name" value="Pep_chain_release_fac_I_sf"/>
</dbReference>
<gene>
    <name evidence="7" type="ORF">NKR23_g6351</name>
</gene>
<evidence type="ECO:0000256" key="3">
    <source>
        <dbReference type="ARBA" id="ARBA00022946"/>
    </source>
</evidence>
<feature type="region of interest" description="Disordered" evidence="5">
    <location>
        <begin position="132"/>
        <end position="190"/>
    </location>
</feature>